<evidence type="ECO:0000313" key="1">
    <source>
        <dbReference type="EMBL" id="KAH3895278.1"/>
    </source>
</evidence>
<dbReference type="Proteomes" id="UP000828390">
    <property type="component" value="Unassembled WGS sequence"/>
</dbReference>
<organism evidence="1 2">
    <name type="scientific">Dreissena polymorpha</name>
    <name type="common">Zebra mussel</name>
    <name type="synonym">Mytilus polymorpha</name>
    <dbReference type="NCBI Taxonomy" id="45954"/>
    <lineage>
        <taxon>Eukaryota</taxon>
        <taxon>Metazoa</taxon>
        <taxon>Spiralia</taxon>
        <taxon>Lophotrochozoa</taxon>
        <taxon>Mollusca</taxon>
        <taxon>Bivalvia</taxon>
        <taxon>Autobranchia</taxon>
        <taxon>Heteroconchia</taxon>
        <taxon>Euheterodonta</taxon>
        <taxon>Imparidentia</taxon>
        <taxon>Neoheterodontei</taxon>
        <taxon>Myida</taxon>
        <taxon>Dreissenoidea</taxon>
        <taxon>Dreissenidae</taxon>
        <taxon>Dreissena</taxon>
    </lineage>
</organism>
<reference evidence="1" key="1">
    <citation type="journal article" date="2019" name="bioRxiv">
        <title>The Genome of the Zebra Mussel, Dreissena polymorpha: A Resource for Invasive Species Research.</title>
        <authorList>
            <person name="McCartney M.A."/>
            <person name="Auch B."/>
            <person name="Kono T."/>
            <person name="Mallez S."/>
            <person name="Zhang Y."/>
            <person name="Obille A."/>
            <person name="Becker A."/>
            <person name="Abrahante J.E."/>
            <person name="Garbe J."/>
            <person name="Badalamenti J.P."/>
            <person name="Herman A."/>
            <person name="Mangelson H."/>
            <person name="Liachko I."/>
            <person name="Sullivan S."/>
            <person name="Sone E.D."/>
            <person name="Koren S."/>
            <person name="Silverstein K.A.T."/>
            <person name="Beckman K.B."/>
            <person name="Gohl D.M."/>
        </authorList>
    </citation>
    <scope>NUCLEOTIDE SEQUENCE</scope>
    <source>
        <strain evidence="1">Duluth1</strain>
        <tissue evidence="1">Whole animal</tissue>
    </source>
</reference>
<dbReference type="EMBL" id="JAIWYP010000001">
    <property type="protein sequence ID" value="KAH3895278.1"/>
    <property type="molecule type" value="Genomic_DNA"/>
</dbReference>
<comment type="caution">
    <text evidence="1">The sequence shown here is derived from an EMBL/GenBank/DDBJ whole genome shotgun (WGS) entry which is preliminary data.</text>
</comment>
<sequence length="81" mass="9177">MWRKYGADLWLILHWEYRYSLEHRGDVLIEGPRGGGTQYAQRNGETVAGMKTTAGDSESGHKGRAVSCRPLAELRPNKNLY</sequence>
<name>A0A9D4NF19_DREPO</name>
<dbReference type="AlphaFoldDB" id="A0A9D4NF19"/>
<accession>A0A9D4NF19</accession>
<protein>
    <submittedName>
        <fullName evidence="1">Uncharacterized protein</fullName>
    </submittedName>
</protein>
<evidence type="ECO:0000313" key="2">
    <source>
        <dbReference type="Proteomes" id="UP000828390"/>
    </source>
</evidence>
<keyword evidence="2" id="KW-1185">Reference proteome</keyword>
<proteinExistence type="predicted"/>
<gene>
    <name evidence="1" type="ORF">DPMN_019439</name>
</gene>
<reference evidence="1" key="2">
    <citation type="submission" date="2020-11" db="EMBL/GenBank/DDBJ databases">
        <authorList>
            <person name="McCartney M.A."/>
            <person name="Auch B."/>
            <person name="Kono T."/>
            <person name="Mallez S."/>
            <person name="Becker A."/>
            <person name="Gohl D.M."/>
            <person name="Silverstein K.A.T."/>
            <person name="Koren S."/>
            <person name="Bechman K.B."/>
            <person name="Herman A."/>
            <person name="Abrahante J.E."/>
            <person name="Garbe J."/>
        </authorList>
    </citation>
    <scope>NUCLEOTIDE SEQUENCE</scope>
    <source>
        <strain evidence="1">Duluth1</strain>
        <tissue evidence="1">Whole animal</tissue>
    </source>
</reference>